<gene>
    <name evidence="2" type="ORF">EVAR_34006_1</name>
</gene>
<comment type="caution">
    <text evidence="2">The sequence shown here is derived from an EMBL/GenBank/DDBJ whole genome shotgun (WGS) entry which is preliminary data.</text>
</comment>
<protein>
    <submittedName>
        <fullName evidence="2">Uncharacterized protein</fullName>
    </submittedName>
</protein>
<evidence type="ECO:0000313" key="2">
    <source>
        <dbReference type="EMBL" id="GBP41574.1"/>
    </source>
</evidence>
<dbReference type="Proteomes" id="UP000299102">
    <property type="component" value="Unassembled WGS sequence"/>
</dbReference>
<feature type="region of interest" description="Disordered" evidence="1">
    <location>
        <begin position="54"/>
        <end position="77"/>
    </location>
</feature>
<organism evidence="2 3">
    <name type="scientific">Eumeta variegata</name>
    <name type="common">Bagworm moth</name>
    <name type="synonym">Eumeta japonica</name>
    <dbReference type="NCBI Taxonomy" id="151549"/>
    <lineage>
        <taxon>Eukaryota</taxon>
        <taxon>Metazoa</taxon>
        <taxon>Ecdysozoa</taxon>
        <taxon>Arthropoda</taxon>
        <taxon>Hexapoda</taxon>
        <taxon>Insecta</taxon>
        <taxon>Pterygota</taxon>
        <taxon>Neoptera</taxon>
        <taxon>Endopterygota</taxon>
        <taxon>Lepidoptera</taxon>
        <taxon>Glossata</taxon>
        <taxon>Ditrysia</taxon>
        <taxon>Tineoidea</taxon>
        <taxon>Psychidae</taxon>
        <taxon>Oiketicinae</taxon>
        <taxon>Eumeta</taxon>
    </lineage>
</organism>
<keyword evidence="3" id="KW-1185">Reference proteome</keyword>
<proteinExistence type="predicted"/>
<evidence type="ECO:0000256" key="1">
    <source>
        <dbReference type="SAM" id="MobiDB-lite"/>
    </source>
</evidence>
<evidence type="ECO:0000313" key="3">
    <source>
        <dbReference type="Proteomes" id="UP000299102"/>
    </source>
</evidence>
<dbReference type="EMBL" id="BGZK01000402">
    <property type="protein sequence ID" value="GBP41574.1"/>
    <property type="molecule type" value="Genomic_DNA"/>
</dbReference>
<name>A0A4C1VUN6_EUMVA</name>
<accession>A0A4C1VUN6</accession>
<dbReference type="AlphaFoldDB" id="A0A4C1VUN6"/>
<sequence length="77" mass="8205">MKLLRVVKPIPTMIDINIHQRFSSTYLRRRAAVIHRAKEPFAHTKVDNCRAGGAGGAGGAGAHQSAALVTARASGDR</sequence>
<reference evidence="2 3" key="1">
    <citation type="journal article" date="2019" name="Commun. Biol.">
        <title>The bagworm genome reveals a unique fibroin gene that provides high tensile strength.</title>
        <authorList>
            <person name="Kono N."/>
            <person name="Nakamura H."/>
            <person name="Ohtoshi R."/>
            <person name="Tomita M."/>
            <person name="Numata K."/>
            <person name="Arakawa K."/>
        </authorList>
    </citation>
    <scope>NUCLEOTIDE SEQUENCE [LARGE SCALE GENOMIC DNA]</scope>
</reference>